<dbReference type="Pfam" id="PF00271">
    <property type="entry name" value="Helicase_C"/>
    <property type="match status" value="1"/>
</dbReference>
<sequence length="55" mass="6103">MSPQYLEKYHSDFAREDGKCKILCATSAEAVGIDFADVDIVGYMGIPQDECDDLQ</sequence>
<keyword evidence="3" id="KW-1185">Reference proteome</keyword>
<organism evidence="2 3">
    <name type="scientific">Armillaria tabescens</name>
    <name type="common">Ringless honey mushroom</name>
    <name type="synonym">Agaricus tabescens</name>
    <dbReference type="NCBI Taxonomy" id="1929756"/>
    <lineage>
        <taxon>Eukaryota</taxon>
        <taxon>Fungi</taxon>
        <taxon>Dikarya</taxon>
        <taxon>Basidiomycota</taxon>
        <taxon>Agaricomycotina</taxon>
        <taxon>Agaricomycetes</taxon>
        <taxon>Agaricomycetidae</taxon>
        <taxon>Agaricales</taxon>
        <taxon>Marasmiineae</taxon>
        <taxon>Physalacriaceae</taxon>
        <taxon>Desarmillaria</taxon>
    </lineage>
</organism>
<dbReference type="Proteomes" id="UP001175211">
    <property type="component" value="Unassembled WGS sequence"/>
</dbReference>
<comment type="caution">
    <text evidence="2">The sequence shown here is derived from an EMBL/GenBank/DDBJ whole genome shotgun (WGS) entry which is preliminary data.</text>
</comment>
<evidence type="ECO:0000259" key="1">
    <source>
        <dbReference type="Pfam" id="PF00271"/>
    </source>
</evidence>
<evidence type="ECO:0000313" key="2">
    <source>
        <dbReference type="EMBL" id="KAK0437108.1"/>
    </source>
</evidence>
<dbReference type="SUPFAM" id="SSF52540">
    <property type="entry name" value="P-loop containing nucleoside triphosphate hydrolases"/>
    <property type="match status" value="1"/>
</dbReference>
<evidence type="ECO:0000313" key="3">
    <source>
        <dbReference type="Proteomes" id="UP001175211"/>
    </source>
</evidence>
<dbReference type="GeneID" id="85362173"/>
<dbReference type="AlphaFoldDB" id="A0AA39J6T0"/>
<dbReference type="InterPro" id="IPR027417">
    <property type="entry name" value="P-loop_NTPase"/>
</dbReference>
<reference evidence="2" key="1">
    <citation type="submission" date="2023-06" db="EMBL/GenBank/DDBJ databases">
        <authorList>
            <consortium name="Lawrence Berkeley National Laboratory"/>
            <person name="Ahrendt S."/>
            <person name="Sahu N."/>
            <person name="Indic B."/>
            <person name="Wong-Bajracharya J."/>
            <person name="Merenyi Z."/>
            <person name="Ke H.-M."/>
            <person name="Monk M."/>
            <person name="Kocsube S."/>
            <person name="Drula E."/>
            <person name="Lipzen A."/>
            <person name="Balint B."/>
            <person name="Henrissat B."/>
            <person name="Andreopoulos B."/>
            <person name="Martin F.M."/>
            <person name="Harder C.B."/>
            <person name="Rigling D."/>
            <person name="Ford K.L."/>
            <person name="Foster G.D."/>
            <person name="Pangilinan J."/>
            <person name="Papanicolaou A."/>
            <person name="Barry K."/>
            <person name="LaButti K."/>
            <person name="Viragh M."/>
            <person name="Koriabine M."/>
            <person name="Yan M."/>
            <person name="Riley R."/>
            <person name="Champramary S."/>
            <person name="Plett K.L."/>
            <person name="Tsai I.J."/>
            <person name="Slot J."/>
            <person name="Sipos G."/>
            <person name="Plett J."/>
            <person name="Nagy L.G."/>
            <person name="Grigoriev I.V."/>
        </authorList>
    </citation>
    <scope>NUCLEOTIDE SEQUENCE</scope>
    <source>
        <strain evidence="2">CCBAS 213</strain>
    </source>
</reference>
<name>A0AA39J6T0_ARMTA</name>
<dbReference type="EMBL" id="JAUEPS010000117">
    <property type="protein sequence ID" value="KAK0437108.1"/>
    <property type="molecule type" value="Genomic_DNA"/>
</dbReference>
<dbReference type="InterPro" id="IPR001650">
    <property type="entry name" value="Helicase_C-like"/>
</dbReference>
<protein>
    <recommendedName>
        <fullName evidence="1">Helicase C-terminal domain-containing protein</fullName>
    </recommendedName>
</protein>
<feature type="domain" description="Helicase C-terminal" evidence="1">
    <location>
        <begin position="7"/>
        <end position="55"/>
    </location>
</feature>
<proteinExistence type="predicted"/>
<accession>A0AA39J6T0</accession>
<dbReference type="Gene3D" id="3.40.50.300">
    <property type="entry name" value="P-loop containing nucleotide triphosphate hydrolases"/>
    <property type="match status" value="1"/>
</dbReference>
<dbReference type="RefSeq" id="XP_060322474.1">
    <property type="nucleotide sequence ID" value="XM_060478625.1"/>
</dbReference>
<gene>
    <name evidence="2" type="ORF">EV420DRAFT_1652230</name>
</gene>